<keyword evidence="1" id="KW-0812">Transmembrane</keyword>
<feature type="transmembrane region" description="Helical" evidence="1">
    <location>
        <begin position="91"/>
        <end position="113"/>
    </location>
</feature>
<keyword evidence="5" id="KW-1185">Reference proteome</keyword>
<dbReference type="InterPro" id="IPR032508">
    <property type="entry name" value="FecR_C"/>
</dbReference>
<dbReference type="InterPro" id="IPR006860">
    <property type="entry name" value="FecR"/>
</dbReference>
<organism evidence="4 5">
    <name type="scientific">Pedobacter albus</name>
    <dbReference type="NCBI Taxonomy" id="3113905"/>
    <lineage>
        <taxon>Bacteria</taxon>
        <taxon>Pseudomonadati</taxon>
        <taxon>Bacteroidota</taxon>
        <taxon>Sphingobacteriia</taxon>
        <taxon>Sphingobacteriales</taxon>
        <taxon>Sphingobacteriaceae</taxon>
        <taxon>Pedobacter</taxon>
    </lineage>
</organism>
<sequence length="332" mass="37434">MEDRELISQQFKSYLEGTAAKEEAEQLLWFLYTTGDEAFVEQLIADNWETERIESIAEDILIRRRLEQSRLYLRDRIAVPQRRTKIPVFKLLLYSTAIAAACLAIIFGNFWLLRQDGIRIIAVSASAGQIKKVLLPDSSVVTLNAGTTLEYPSSFSSDSRSVALKNGQAFFEVKHHQNLPFIVQTAEAKVTVLGTSFDIKSYSNDEQTRVAVATGMVGVQTNGRNRPSTPLKAGELATINNQNNGLLRTSLPAGDIAGWRSNRLSFREEPFLDVIHALERRYQVKIKIEKQTLLKEKITLSLDNESLETALKALSLSNHFNYQIHEHLVLVK</sequence>
<feature type="domain" description="FecR protein" evidence="2">
    <location>
        <begin position="123"/>
        <end position="217"/>
    </location>
</feature>
<gene>
    <name evidence="4" type="ORF">VRU48_15005</name>
</gene>
<evidence type="ECO:0000259" key="3">
    <source>
        <dbReference type="Pfam" id="PF16344"/>
    </source>
</evidence>
<evidence type="ECO:0000313" key="4">
    <source>
        <dbReference type="EMBL" id="MEE1946431.1"/>
    </source>
</evidence>
<dbReference type="RefSeq" id="WP_330108731.1">
    <property type="nucleotide sequence ID" value="NZ_JAZDQT010000002.1"/>
</dbReference>
<proteinExistence type="predicted"/>
<comment type="caution">
    <text evidence="4">The sequence shown here is derived from an EMBL/GenBank/DDBJ whole genome shotgun (WGS) entry which is preliminary data.</text>
</comment>
<feature type="domain" description="Protein FecR C-terminal" evidence="3">
    <location>
        <begin position="263"/>
        <end position="329"/>
    </location>
</feature>
<keyword evidence="1" id="KW-0472">Membrane</keyword>
<dbReference type="PANTHER" id="PTHR30273">
    <property type="entry name" value="PERIPLASMIC SIGNAL SENSOR AND SIGMA FACTOR ACTIVATOR FECR-RELATED"/>
    <property type="match status" value="1"/>
</dbReference>
<accession>A0ABU7IAN5</accession>
<reference evidence="4 5" key="1">
    <citation type="submission" date="2024-01" db="EMBL/GenBank/DDBJ databases">
        <title>Pedobacter sp. nov., isolated from fresh soil.</title>
        <authorList>
            <person name="Le N.T.T."/>
        </authorList>
    </citation>
    <scope>NUCLEOTIDE SEQUENCE [LARGE SCALE GENOMIC DNA]</scope>
    <source>
        <strain evidence="4 5">KR3-3</strain>
    </source>
</reference>
<dbReference type="InterPro" id="IPR012373">
    <property type="entry name" value="Ferrdict_sens_TM"/>
</dbReference>
<dbReference type="Gene3D" id="2.60.120.1440">
    <property type="match status" value="1"/>
</dbReference>
<keyword evidence="1" id="KW-1133">Transmembrane helix</keyword>
<dbReference type="Pfam" id="PF04773">
    <property type="entry name" value="FecR"/>
    <property type="match status" value="1"/>
</dbReference>
<dbReference type="Proteomes" id="UP001336835">
    <property type="component" value="Unassembled WGS sequence"/>
</dbReference>
<dbReference type="EMBL" id="JAZDQT010000002">
    <property type="protein sequence ID" value="MEE1946431.1"/>
    <property type="molecule type" value="Genomic_DNA"/>
</dbReference>
<dbReference type="PIRSF" id="PIRSF018266">
    <property type="entry name" value="FecR"/>
    <property type="match status" value="1"/>
</dbReference>
<evidence type="ECO:0000259" key="2">
    <source>
        <dbReference type="Pfam" id="PF04773"/>
    </source>
</evidence>
<protein>
    <submittedName>
        <fullName evidence="4">FecR domain-containing protein</fullName>
    </submittedName>
</protein>
<dbReference type="Pfam" id="PF16344">
    <property type="entry name" value="FecR_C"/>
    <property type="match status" value="1"/>
</dbReference>
<evidence type="ECO:0000313" key="5">
    <source>
        <dbReference type="Proteomes" id="UP001336835"/>
    </source>
</evidence>
<dbReference type="PANTHER" id="PTHR30273:SF2">
    <property type="entry name" value="PROTEIN FECR"/>
    <property type="match status" value="1"/>
</dbReference>
<dbReference type="Gene3D" id="3.55.50.30">
    <property type="match status" value="1"/>
</dbReference>
<name>A0ABU7IAN5_9SPHI</name>
<evidence type="ECO:0000256" key="1">
    <source>
        <dbReference type="SAM" id="Phobius"/>
    </source>
</evidence>